<feature type="compositionally biased region" description="Polar residues" evidence="2">
    <location>
        <begin position="261"/>
        <end position="270"/>
    </location>
</feature>
<evidence type="ECO:0000313" key="4">
    <source>
        <dbReference type="Proteomes" id="UP001355207"/>
    </source>
</evidence>
<keyword evidence="4" id="KW-1185">Reference proteome</keyword>
<name>A0AAX4JKF3_9TREE</name>
<feature type="compositionally biased region" description="Low complexity" evidence="2">
    <location>
        <begin position="329"/>
        <end position="341"/>
    </location>
</feature>
<dbReference type="EMBL" id="CP144098">
    <property type="protein sequence ID" value="WWC85476.1"/>
    <property type="molecule type" value="Genomic_DNA"/>
</dbReference>
<dbReference type="GeneID" id="91091012"/>
<feature type="region of interest" description="Disordered" evidence="2">
    <location>
        <begin position="135"/>
        <end position="154"/>
    </location>
</feature>
<feature type="compositionally biased region" description="Polar residues" evidence="2">
    <location>
        <begin position="137"/>
        <end position="151"/>
    </location>
</feature>
<evidence type="ECO:0000256" key="1">
    <source>
        <dbReference type="SAM" id="Coils"/>
    </source>
</evidence>
<dbReference type="SUPFAM" id="SSF75704">
    <property type="entry name" value="Mitotic arrest deficient-like 1, Mad1"/>
    <property type="match status" value="1"/>
</dbReference>
<protein>
    <submittedName>
        <fullName evidence="3">Uncharacterized protein</fullName>
    </submittedName>
</protein>
<dbReference type="AlphaFoldDB" id="A0AAX4JKF3"/>
<feature type="region of interest" description="Disordered" evidence="2">
    <location>
        <begin position="159"/>
        <end position="224"/>
    </location>
</feature>
<dbReference type="RefSeq" id="XP_066072239.1">
    <property type="nucleotide sequence ID" value="XM_066216142.1"/>
</dbReference>
<feature type="coiled-coil region" evidence="1">
    <location>
        <begin position="348"/>
        <end position="413"/>
    </location>
</feature>
<accession>A0AAX4JKF3</accession>
<proteinExistence type="predicted"/>
<sequence>MELDPDDIHQNSLIYGDYHELGIEPEEGEMLYDVPADSPFHIAINHPSSITQEIVLTPQQIPNTKKRLRDEDDESDYTEKVYKEKKLKLDETTHIDIHLESKIPSIPSSTVTNSDSLPEKSLLNSADLLVNVDTRVGNGSQDSQDRSQNTDLQDRVINIVPLSSINAPDQRPIRPCPKDRNKQNGTNSDFVPVIPDDNSSPQPPTHTLRMDQINRSVSDNTAKKSEKIWDHSLYHDKYPSSYQNHVDSFGHLKYSGGPTALPQSTNSGSEVSRAPSKTHRSISKPNARKATPTAPKQRSTSEAVPLADRISQDGLTISQHRNPNKIPLSQNRSSSFNSVSPTTNSYMNVNLQEEIQKLERKVQSLEAKLANSQAELKKSQIQIDYVERAEVMVKILQQENTQLKEKVSHLESKDQLVEEGW</sequence>
<evidence type="ECO:0000256" key="2">
    <source>
        <dbReference type="SAM" id="MobiDB-lite"/>
    </source>
</evidence>
<dbReference type="Proteomes" id="UP001355207">
    <property type="component" value="Chromosome 1"/>
</dbReference>
<feature type="region of interest" description="Disordered" evidence="2">
    <location>
        <begin position="257"/>
        <end position="341"/>
    </location>
</feature>
<reference evidence="3 4" key="1">
    <citation type="submission" date="2024-01" db="EMBL/GenBank/DDBJ databases">
        <title>Comparative genomics of Cryptococcus and Kwoniella reveals pathogenesis evolution and contrasting modes of karyotype evolution via chromosome fusion or intercentromeric recombination.</title>
        <authorList>
            <person name="Coelho M.A."/>
            <person name="David-Palma M."/>
            <person name="Shea T."/>
            <person name="Bowers K."/>
            <person name="McGinley-Smith S."/>
            <person name="Mohammad A.W."/>
            <person name="Gnirke A."/>
            <person name="Yurkov A.M."/>
            <person name="Nowrousian M."/>
            <person name="Sun S."/>
            <person name="Cuomo C.A."/>
            <person name="Heitman J."/>
        </authorList>
    </citation>
    <scope>NUCLEOTIDE SEQUENCE [LARGE SCALE GENOMIC DNA]</scope>
    <source>
        <strain evidence="3 4">CBS 6074</strain>
    </source>
</reference>
<organism evidence="3 4">
    <name type="scientific">Kwoniella dendrophila CBS 6074</name>
    <dbReference type="NCBI Taxonomy" id="1295534"/>
    <lineage>
        <taxon>Eukaryota</taxon>
        <taxon>Fungi</taxon>
        <taxon>Dikarya</taxon>
        <taxon>Basidiomycota</taxon>
        <taxon>Agaricomycotina</taxon>
        <taxon>Tremellomycetes</taxon>
        <taxon>Tremellales</taxon>
        <taxon>Cryptococcaceae</taxon>
        <taxon>Kwoniella</taxon>
    </lineage>
</organism>
<gene>
    <name evidence="3" type="ORF">L201_000340</name>
</gene>
<evidence type="ECO:0000313" key="3">
    <source>
        <dbReference type="EMBL" id="WWC85476.1"/>
    </source>
</evidence>
<keyword evidence="1" id="KW-0175">Coiled coil</keyword>